<comment type="caution">
    <text evidence="6">The sequence shown here is derived from an EMBL/GenBank/DDBJ whole genome shotgun (WGS) entry which is preliminary data.</text>
</comment>
<proteinExistence type="predicted"/>
<dbReference type="Proteomes" id="UP001159405">
    <property type="component" value="Unassembled WGS sequence"/>
</dbReference>
<dbReference type="Gene3D" id="3.40.50.2000">
    <property type="entry name" value="Glycogen Phosphorylase B"/>
    <property type="match status" value="2"/>
</dbReference>
<dbReference type="PROSITE" id="PS51145">
    <property type="entry name" value="ZU5"/>
    <property type="match status" value="1"/>
</dbReference>
<sequence>MASALVESPSELNQLFRDISSKFSPAESEDVVKSSKRIYGEQFKSLGNQDLLSCLDRLCKFGYVSSKKLTLIKEFIATRSNNEHDINKRVEDFETSHPSQPEPQKELHERIEEFKEITEKLKMKPFVVNLYGSAGVGKTTLARNICDKWAGEKYVFDLREAKDMTAVYLNIMGILDLNIQDVRLDMGTVVGRIHGLLKVRSKGPPILLLLDNVDHFTEGKGKEGKNVKTQFLYFLGKLSKVDDEKGSLNVLLTSRTQLNDSEKVSDFKLQPLTNNFSEKILLPTETFHVEAQQKKQLLDICKGVPLLLKGISAILKQRRKSPSDLIDGIEMNSKEEAGVPVKSKYEEGTGEKPFNSEEEGIDDEQMSVIREMFDTLPSDILKVSAVSVSLFHGPFTASTAAKILGVSMSEAVAQLEGLVTNEIIHVVDEDAKQLMYDIHPLLRKYADSIQNDAMFYESYTEAKGRFYEHFMSKMKRIAGLIEASYIRAFNEFKRDRPNFEFAIDLALLPEYFTVPGGYHECALIVSLFNAMWPGKKQTKLFNSWAEMCKDDGNLGSLFRSQLRCWEARLVSEGQGAHKAFEVLAKASTSLKQVDDKSTESFKLTQGLYLYFEGEIYYQNRDYHKAIECLESSLDLTEGPLKLDTNVARCYNALGNCYYGLDRPEKALEFYSKALKMREELSGSDYHYDMPVYKNQIGTVHEHKGEYEEAVKCYKDALELLEKLKCLGYEDEALFRRNLANVYVRQEKYKEAGEEAKKAVKIRLKILGNHPDTVRSIFQQGLIQANLKAYDKALDFFLEAWEMEKLLGAGNHSAVWRLIIKDVFDMHEFLEKKGAEKEKEEFRQDALAFCERFWKEEKDKEKEKASPQFNFTPYNKEIIDAILFLLKKRTSKFGMTDKKEKALTDKYEKEALWFYDGMQGITEQSFNNEFDGATDNKVLNELLRERTAFLDKLIEFSSRHDEHEKLRKHKQGKMKLFKKVLLRSDFVGAKTQDKSTLRKAVENLYEDFGEKGSIKGFRENLLTTWQRQWEEGKDKEEPREKLLTSWRIINGILQLCQELEMKDLCKRYGKEALSFGDRLLEIRRSEMKNVEIKRLLNELKEVATWIGDRKRKNEYRDALQVLKKEKEAGPGLIQKVIQALTPQVLRAEKKPSPEQTPKSGSEEEEEFEADEDIEAISSGATQVEESEAVATEVPGEVLEVVSEEEVEVGSEGDTEVEGGYVAVFEGTVSSEGTNWPWAVKQEGVLVMFLPDAVSEPTPLVVHRWKYSACSPPLQEHEAITSNVIELSSISGQGQKFNTKVKLSLSHSAPDLLGYELVIKRLIDKENNEWEDLDGTRNVRCRQEIEDVYPSHIEIPSVYFPLAQADITECSTYTVVCRLKASPTYTITSKGGSFSHPDYPGVTVTIPENAVASNAKCPLELKVQEVPNKEFVREDVFLGPVLRVNCFEAVQFLKPVIIQLPICLRGQQAFNQEPTTCRVRVLFRNSDDEQKEWIDVTDDLVKPPSFDGDFVNIYVERFSWYFPFLVLRKAYSSIAELTLRIFYQPKQADFVAYFRQDFPDILCLICCPSHLTGKVIGDLEEKEITPIYGSSDIDMIPGHDRAFVHVSEGISPFSEEDMKDLYLMLREEQPFKKDLRVLLFNNKDPAQVEFCRTLEQTGRTPLCKLLLKIPTQSTDHTVSTIDRASISFDRRPLRVTLLGDEWGSSKGGLSTLNRELAKHLARQPDVEVDVLLLRYDEKEKREAHEFNVRLATPDVKATSDRIMKLCFPSDDLNIDVVIGHGQKLGVPAQVIAEQRRCKRVHMVHTASEELAMFKEGETAIPEGEEKQRTEIDLCKEADLVVAVGPKLKEAVSAKLRLYGRDEDVMDITPGIFSEFAESKQASQEREEFRILVFGRGDSKDFKLKGYDIAAKAIAGLKDKTYRLKFVGAPNGKEKEVTDEFLKCGIPSSQLIVQGFVKSRDTLKLFFFEADLAVMPSRTEGFGLTALEALSAGLPILVSENSGLGKAIQTIPFGRAFLVDSDNAEEWGKAISRVRQTPREIRLKEASSLREAYDKKYKWETECEKLVKKMRASFLIHSGSKNFSGVFRRFLSV</sequence>
<dbReference type="SUPFAM" id="SSF52540">
    <property type="entry name" value="P-loop containing nucleoside triphosphate hydrolases"/>
    <property type="match status" value="1"/>
</dbReference>
<dbReference type="CDD" id="cd03801">
    <property type="entry name" value="GT4_PimA-like"/>
    <property type="match status" value="1"/>
</dbReference>
<dbReference type="Pfam" id="PF00791">
    <property type="entry name" value="ZU5"/>
    <property type="match status" value="1"/>
</dbReference>
<dbReference type="Pfam" id="PF13181">
    <property type="entry name" value="TPR_8"/>
    <property type="match status" value="1"/>
</dbReference>
<keyword evidence="2 3" id="KW-0802">TPR repeat</keyword>
<dbReference type="PANTHER" id="PTHR45641">
    <property type="entry name" value="TETRATRICOPEPTIDE REPEAT PROTEIN (AFU_ORTHOLOGUE AFUA_6G03870)"/>
    <property type="match status" value="1"/>
</dbReference>
<dbReference type="SUPFAM" id="SSF48452">
    <property type="entry name" value="TPR-like"/>
    <property type="match status" value="1"/>
</dbReference>
<dbReference type="PROSITE" id="PS50005">
    <property type="entry name" value="TPR"/>
    <property type="match status" value="2"/>
</dbReference>
<keyword evidence="7" id="KW-1185">Reference proteome</keyword>
<dbReference type="Pfam" id="PF13424">
    <property type="entry name" value="TPR_12"/>
    <property type="match status" value="2"/>
</dbReference>
<dbReference type="Gene3D" id="1.25.40.10">
    <property type="entry name" value="Tetratricopeptide repeat domain"/>
    <property type="match status" value="2"/>
</dbReference>
<name>A0ABN8SHG9_9CNID</name>
<dbReference type="SMART" id="SM00028">
    <property type="entry name" value="TPR"/>
    <property type="match status" value="5"/>
</dbReference>
<evidence type="ECO:0000256" key="3">
    <source>
        <dbReference type="PROSITE-ProRule" id="PRU00339"/>
    </source>
</evidence>
<keyword evidence="1" id="KW-0677">Repeat</keyword>
<feature type="repeat" description="TPR" evidence="3">
    <location>
        <begin position="647"/>
        <end position="680"/>
    </location>
</feature>
<evidence type="ECO:0000313" key="7">
    <source>
        <dbReference type="Proteomes" id="UP001159405"/>
    </source>
</evidence>
<protein>
    <recommendedName>
        <fullName evidence="5">ZU5 domain-containing protein</fullName>
    </recommendedName>
</protein>
<evidence type="ECO:0000256" key="1">
    <source>
        <dbReference type="ARBA" id="ARBA00022737"/>
    </source>
</evidence>
<dbReference type="InterPro" id="IPR019734">
    <property type="entry name" value="TPR_rpt"/>
</dbReference>
<evidence type="ECO:0000256" key="4">
    <source>
        <dbReference type="SAM" id="MobiDB-lite"/>
    </source>
</evidence>
<dbReference type="InterPro" id="IPR027417">
    <property type="entry name" value="P-loop_NTPase"/>
</dbReference>
<dbReference type="SUPFAM" id="SSF53756">
    <property type="entry name" value="UDP-Glycosyltransferase/glycogen phosphorylase"/>
    <property type="match status" value="1"/>
</dbReference>
<gene>
    <name evidence="6" type="ORF">PLOB_00042571</name>
</gene>
<dbReference type="InterPro" id="IPR011990">
    <property type="entry name" value="TPR-like_helical_dom_sf"/>
</dbReference>
<dbReference type="InterPro" id="IPR003959">
    <property type="entry name" value="ATPase_AAA_core"/>
</dbReference>
<dbReference type="Pfam" id="PF00004">
    <property type="entry name" value="AAA"/>
    <property type="match status" value="1"/>
</dbReference>
<feature type="domain" description="ZU5" evidence="5">
    <location>
        <begin position="1379"/>
        <end position="1525"/>
    </location>
</feature>
<evidence type="ECO:0000259" key="5">
    <source>
        <dbReference type="PROSITE" id="PS51145"/>
    </source>
</evidence>
<dbReference type="PRINTS" id="PR00364">
    <property type="entry name" value="DISEASERSIST"/>
</dbReference>
<dbReference type="InterPro" id="IPR000906">
    <property type="entry name" value="ZU5_dom"/>
</dbReference>
<dbReference type="Gene3D" id="2.60.220.30">
    <property type="match status" value="2"/>
</dbReference>
<evidence type="ECO:0000256" key="2">
    <source>
        <dbReference type="ARBA" id="ARBA00022803"/>
    </source>
</evidence>
<reference evidence="6 7" key="1">
    <citation type="submission" date="2022-05" db="EMBL/GenBank/DDBJ databases">
        <authorList>
            <consortium name="Genoscope - CEA"/>
            <person name="William W."/>
        </authorList>
    </citation>
    <scope>NUCLEOTIDE SEQUENCE [LARGE SCALE GENOMIC DNA]</scope>
</reference>
<accession>A0ABN8SHG9</accession>
<evidence type="ECO:0000313" key="6">
    <source>
        <dbReference type="EMBL" id="CAH3189198.1"/>
    </source>
</evidence>
<dbReference type="CDD" id="cd00009">
    <property type="entry name" value="AAA"/>
    <property type="match status" value="1"/>
</dbReference>
<dbReference type="Pfam" id="PF20706">
    <property type="entry name" value="GT4-conflict"/>
    <property type="match status" value="1"/>
</dbReference>
<feature type="repeat" description="TPR" evidence="3">
    <location>
        <begin position="690"/>
        <end position="723"/>
    </location>
</feature>
<dbReference type="EMBL" id="CALNXK010000692">
    <property type="protein sequence ID" value="CAH3189198.1"/>
    <property type="molecule type" value="Genomic_DNA"/>
</dbReference>
<organism evidence="6 7">
    <name type="scientific">Porites lobata</name>
    <dbReference type="NCBI Taxonomy" id="104759"/>
    <lineage>
        <taxon>Eukaryota</taxon>
        <taxon>Metazoa</taxon>
        <taxon>Cnidaria</taxon>
        <taxon>Anthozoa</taxon>
        <taxon>Hexacorallia</taxon>
        <taxon>Scleractinia</taxon>
        <taxon>Fungiina</taxon>
        <taxon>Poritidae</taxon>
        <taxon>Porites</taxon>
    </lineage>
</organism>
<dbReference type="Gene3D" id="3.40.50.300">
    <property type="entry name" value="P-loop containing nucleotide triphosphate hydrolases"/>
    <property type="match status" value="1"/>
</dbReference>
<feature type="region of interest" description="Disordered" evidence="4">
    <location>
        <begin position="1143"/>
        <end position="1169"/>
    </location>
</feature>
<dbReference type="PANTHER" id="PTHR45641:SF1">
    <property type="entry name" value="AAA+ ATPASE DOMAIN-CONTAINING PROTEIN"/>
    <property type="match status" value="1"/>
</dbReference>